<feature type="domain" description="Peptidase M1 membrane alanine aminopeptidase" evidence="17">
    <location>
        <begin position="67"/>
        <end position="289"/>
    </location>
</feature>
<protein>
    <recommendedName>
        <fullName evidence="16">Aminopeptidase</fullName>
        <ecNumber evidence="16">3.4.11.-</ecNumber>
    </recommendedName>
</protein>
<name>A0AAV2IUZ5_LYMST</name>
<keyword evidence="3 16" id="KW-0031">Aminopeptidase</keyword>
<dbReference type="GO" id="GO:0008270">
    <property type="term" value="F:zinc ion binding"/>
    <property type="evidence" value="ECO:0007669"/>
    <property type="project" value="UniProtKB-UniRule"/>
</dbReference>
<comment type="similarity">
    <text evidence="2 16">Belongs to the peptidase M1 family.</text>
</comment>
<evidence type="ECO:0000313" key="19">
    <source>
        <dbReference type="EMBL" id="CAL1548719.1"/>
    </source>
</evidence>
<evidence type="ECO:0000256" key="13">
    <source>
        <dbReference type="PIRSR" id="PIRSR634016-1"/>
    </source>
</evidence>
<feature type="domain" description="ERAP1-like C-terminal" evidence="18">
    <location>
        <begin position="384"/>
        <end position="704"/>
    </location>
</feature>
<dbReference type="FunFam" id="1.10.390.10:FF:000001">
    <property type="entry name" value="Aminopeptidase"/>
    <property type="match status" value="1"/>
</dbReference>
<evidence type="ECO:0000256" key="7">
    <source>
        <dbReference type="ARBA" id="ARBA00022801"/>
    </source>
</evidence>
<evidence type="ECO:0000256" key="14">
    <source>
        <dbReference type="PIRSR" id="PIRSR634016-3"/>
    </source>
</evidence>
<evidence type="ECO:0000256" key="8">
    <source>
        <dbReference type="ARBA" id="ARBA00022833"/>
    </source>
</evidence>
<dbReference type="GO" id="GO:0005615">
    <property type="term" value="C:extracellular space"/>
    <property type="evidence" value="ECO:0007669"/>
    <property type="project" value="TreeGrafter"/>
</dbReference>
<evidence type="ECO:0000256" key="12">
    <source>
        <dbReference type="ARBA" id="ARBA00023180"/>
    </source>
</evidence>
<dbReference type="Gene3D" id="2.60.40.1910">
    <property type="match status" value="1"/>
</dbReference>
<organism evidence="19 20">
    <name type="scientific">Lymnaea stagnalis</name>
    <name type="common">Great pond snail</name>
    <name type="synonym">Helix stagnalis</name>
    <dbReference type="NCBI Taxonomy" id="6523"/>
    <lineage>
        <taxon>Eukaryota</taxon>
        <taxon>Metazoa</taxon>
        <taxon>Spiralia</taxon>
        <taxon>Lophotrochozoa</taxon>
        <taxon>Mollusca</taxon>
        <taxon>Gastropoda</taxon>
        <taxon>Heterobranchia</taxon>
        <taxon>Euthyneura</taxon>
        <taxon>Panpulmonata</taxon>
        <taxon>Hygrophila</taxon>
        <taxon>Lymnaeoidea</taxon>
        <taxon>Lymnaeidae</taxon>
        <taxon>Lymnaea</taxon>
    </lineage>
</organism>
<reference evidence="19 20" key="1">
    <citation type="submission" date="2024-04" db="EMBL/GenBank/DDBJ databases">
        <authorList>
            <consortium name="Genoscope - CEA"/>
            <person name="William W."/>
        </authorList>
    </citation>
    <scope>NUCLEOTIDE SEQUENCE [LARGE SCALE GENOMIC DNA]</scope>
</reference>
<keyword evidence="20" id="KW-1185">Reference proteome</keyword>
<dbReference type="InterPro" id="IPR014782">
    <property type="entry name" value="Peptidase_M1_dom"/>
</dbReference>
<evidence type="ECO:0000256" key="10">
    <source>
        <dbReference type="ARBA" id="ARBA00023136"/>
    </source>
</evidence>
<evidence type="ECO:0000256" key="4">
    <source>
        <dbReference type="ARBA" id="ARBA00022475"/>
    </source>
</evidence>
<dbReference type="FunFam" id="1.25.50.20:FF:000001">
    <property type="entry name" value="Aminopeptidase"/>
    <property type="match status" value="1"/>
</dbReference>
<dbReference type="Pfam" id="PF01433">
    <property type="entry name" value="Peptidase_M1"/>
    <property type="match status" value="1"/>
</dbReference>
<evidence type="ECO:0000256" key="5">
    <source>
        <dbReference type="ARBA" id="ARBA00022670"/>
    </source>
</evidence>
<keyword evidence="4" id="KW-1003">Cell membrane</keyword>
<keyword evidence="6 14" id="KW-0479">Metal-binding</keyword>
<dbReference type="EMBL" id="CAXITT010001598">
    <property type="protein sequence ID" value="CAL1548719.1"/>
    <property type="molecule type" value="Genomic_DNA"/>
</dbReference>
<keyword evidence="9 16" id="KW-0482">Metalloprotease</keyword>
<dbReference type="PRINTS" id="PR00756">
    <property type="entry name" value="ALADIPTASE"/>
</dbReference>
<proteinExistence type="inferred from homology"/>
<comment type="subcellular location">
    <subcellularLocation>
        <location evidence="1">Cell membrane</location>
    </subcellularLocation>
</comment>
<dbReference type="InterPro" id="IPR034016">
    <property type="entry name" value="M1_APN-typ"/>
</dbReference>
<dbReference type="Gene3D" id="1.10.390.10">
    <property type="entry name" value="Neutral Protease Domain 2"/>
    <property type="match status" value="1"/>
</dbReference>
<evidence type="ECO:0000256" key="16">
    <source>
        <dbReference type="RuleBase" id="RU364040"/>
    </source>
</evidence>
<dbReference type="InterPro" id="IPR001930">
    <property type="entry name" value="Peptidase_M1"/>
</dbReference>
<evidence type="ECO:0000256" key="15">
    <source>
        <dbReference type="PIRSR" id="PIRSR634016-4"/>
    </source>
</evidence>
<dbReference type="InterPro" id="IPR024571">
    <property type="entry name" value="ERAP1-like_C_dom"/>
</dbReference>
<evidence type="ECO:0000256" key="2">
    <source>
        <dbReference type="ARBA" id="ARBA00010136"/>
    </source>
</evidence>
<feature type="binding site" evidence="14">
    <location>
        <position position="139"/>
    </location>
    <ligand>
        <name>Zn(2+)</name>
        <dbReference type="ChEBI" id="CHEBI:29105"/>
        <note>catalytic</note>
    </ligand>
</feature>
<dbReference type="PANTHER" id="PTHR11533:SF301">
    <property type="entry name" value="AMINOPEPTIDASE"/>
    <property type="match status" value="1"/>
</dbReference>
<evidence type="ECO:0000256" key="11">
    <source>
        <dbReference type="ARBA" id="ARBA00023157"/>
    </source>
</evidence>
<accession>A0AAV2IUZ5</accession>
<dbReference type="GO" id="GO:0042277">
    <property type="term" value="F:peptide binding"/>
    <property type="evidence" value="ECO:0007669"/>
    <property type="project" value="TreeGrafter"/>
</dbReference>
<sequence>MRIINNSTTVREAGVTYVKDVHETTPKMSSYLLAFIFCDFTYTSGITQNGILYRAWSRPEEVNSTLYALDVGMKIITYYEHFFQIRFPLRKQDMIAIPDFAAGAMENWGLITYRETAMLYKDGVSNEANRERVAVVVSHELAHQWFGDLVSPAWWDDLWLNEGFATFVEYLGVDFVHPDWKMFDTFVVSELQDALAFDGLVSSHPLYVPVGHPDEINEIFDAISYAKGASVIRMMRHFLGLGTFQRGMNRYLTSKQYDAASHDDLWSALSQQARTEGKDIDIKSVMDTWTLQMNYPVVTVTRTTGRADSVTVTQGRYLDNPDTPELGKYVSPFNYTWDIPLTFTTSYSPNFNQSDQDVRWLRRNESSKLINLEAGSLPLGSSGWFLANVEQNGYYRVNYQLGNWEALANQLKSNHLLIPIINRAQIINDAWNLAKSNQVGFETAFKVIDYLDNEREYIPWNAARRELSYINRMLAVNVLYGPFQKFMQNKVNSSYQYFGLNNTGSSHTDVAARGLITGEACKYGIQACLDTTHALYQQWMANPSDNPIDPNLRTIVYCNAIQAGDWEEWSFGLKMYGEASVASEKVNLLKALSCASKPWILNNYMAIILDSNSPIRKQDALSVISQISSNTVGRALAWNFFRSNFNQLKDLFGSSFFSWTDVIDSVTRNFNTPFELEEVKAFRKSQEGNFGSGERAIEQAVEKVSSNVKWMQANEQVIRRFLTTTGYIS</sequence>
<feature type="active site" description="Proton acceptor" evidence="13">
    <location>
        <position position="140"/>
    </location>
</feature>
<comment type="caution">
    <text evidence="19">The sequence shown here is derived from an EMBL/GenBank/DDBJ whole genome shotgun (WGS) entry which is preliminary data.</text>
</comment>
<dbReference type="PANTHER" id="PTHR11533">
    <property type="entry name" value="PROTEASE M1 ZINC METALLOPROTEASE"/>
    <property type="match status" value="1"/>
</dbReference>
<comment type="cofactor">
    <cofactor evidence="14 16">
        <name>Zn(2+)</name>
        <dbReference type="ChEBI" id="CHEBI:29105"/>
    </cofactor>
    <text evidence="14 16">Binds 1 zinc ion per subunit.</text>
</comment>
<dbReference type="SUPFAM" id="SSF55486">
    <property type="entry name" value="Metalloproteases ('zincins'), catalytic domain"/>
    <property type="match status" value="1"/>
</dbReference>
<dbReference type="CDD" id="cd09601">
    <property type="entry name" value="M1_APN-Q_like"/>
    <property type="match status" value="1"/>
</dbReference>
<keyword evidence="11" id="KW-1015">Disulfide bond</keyword>
<feature type="site" description="Transition state stabilizer" evidence="15">
    <location>
        <position position="225"/>
    </location>
</feature>
<keyword evidence="7 16" id="KW-0378">Hydrolase</keyword>
<gene>
    <name evidence="19" type="ORF">GSLYS_00022036001</name>
</gene>
<feature type="binding site" evidence="14">
    <location>
        <position position="162"/>
    </location>
    <ligand>
        <name>Zn(2+)</name>
        <dbReference type="ChEBI" id="CHEBI:29105"/>
        <note>catalytic</note>
    </ligand>
</feature>
<evidence type="ECO:0000256" key="9">
    <source>
        <dbReference type="ARBA" id="ARBA00023049"/>
    </source>
</evidence>
<dbReference type="Proteomes" id="UP001497497">
    <property type="component" value="Unassembled WGS sequence"/>
</dbReference>
<keyword evidence="12" id="KW-0325">Glycoprotein</keyword>
<evidence type="ECO:0000259" key="18">
    <source>
        <dbReference type="Pfam" id="PF11838"/>
    </source>
</evidence>
<evidence type="ECO:0000259" key="17">
    <source>
        <dbReference type="Pfam" id="PF01433"/>
    </source>
</evidence>
<dbReference type="Gene3D" id="1.25.50.20">
    <property type="match status" value="1"/>
</dbReference>
<evidence type="ECO:0000256" key="6">
    <source>
        <dbReference type="ARBA" id="ARBA00022723"/>
    </source>
</evidence>
<dbReference type="GO" id="GO:0006508">
    <property type="term" value="P:proteolysis"/>
    <property type="evidence" value="ECO:0007669"/>
    <property type="project" value="UniProtKB-KW"/>
</dbReference>
<evidence type="ECO:0000256" key="3">
    <source>
        <dbReference type="ARBA" id="ARBA00022438"/>
    </source>
</evidence>
<dbReference type="GO" id="GO:0005886">
    <property type="term" value="C:plasma membrane"/>
    <property type="evidence" value="ECO:0007669"/>
    <property type="project" value="UniProtKB-SubCell"/>
</dbReference>
<evidence type="ECO:0000256" key="1">
    <source>
        <dbReference type="ARBA" id="ARBA00004236"/>
    </source>
</evidence>
<dbReference type="GO" id="GO:0070006">
    <property type="term" value="F:metalloaminopeptidase activity"/>
    <property type="evidence" value="ECO:0007669"/>
    <property type="project" value="TreeGrafter"/>
</dbReference>
<dbReference type="AlphaFoldDB" id="A0AAV2IUZ5"/>
<feature type="binding site" evidence="14">
    <location>
        <position position="143"/>
    </location>
    <ligand>
        <name>Zn(2+)</name>
        <dbReference type="ChEBI" id="CHEBI:29105"/>
        <note>catalytic</note>
    </ligand>
</feature>
<dbReference type="InterPro" id="IPR050344">
    <property type="entry name" value="Peptidase_M1_aminopeptidases"/>
</dbReference>
<dbReference type="FunFam" id="2.60.40.1910:FF:000006">
    <property type="entry name" value="Aminopeptidase"/>
    <property type="match status" value="1"/>
</dbReference>
<dbReference type="EC" id="3.4.11.-" evidence="16"/>
<dbReference type="GO" id="GO:0043171">
    <property type="term" value="P:peptide catabolic process"/>
    <property type="evidence" value="ECO:0007669"/>
    <property type="project" value="TreeGrafter"/>
</dbReference>
<keyword evidence="5 16" id="KW-0645">Protease</keyword>
<keyword evidence="10" id="KW-0472">Membrane</keyword>
<dbReference type="GO" id="GO:0005737">
    <property type="term" value="C:cytoplasm"/>
    <property type="evidence" value="ECO:0007669"/>
    <property type="project" value="TreeGrafter"/>
</dbReference>
<evidence type="ECO:0000313" key="20">
    <source>
        <dbReference type="Proteomes" id="UP001497497"/>
    </source>
</evidence>
<keyword evidence="8 14" id="KW-0862">Zinc</keyword>
<dbReference type="Pfam" id="PF11838">
    <property type="entry name" value="ERAP1_C"/>
    <property type="match status" value="1"/>
</dbReference>
<dbReference type="InterPro" id="IPR027268">
    <property type="entry name" value="Peptidase_M4/M1_CTD_sf"/>
</dbReference>